<dbReference type="EMBL" id="AP028908">
    <property type="protein sequence ID" value="BES85880.1"/>
    <property type="molecule type" value="Genomic_DNA"/>
</dbReference>
<proteinExistence type="predicted"/>
<dbReference type="AlphaFoldDB" id="A0AAN0KC98"/>
<sequence length="91" mass="10525">MRLCQRVTQLAIQQWNGCSEEILQCQSHLRVARWQRSSQREVLLKVPVVEINLIAKRDKTNPSRLCLLTEQRAAKQRDVVSLLNQIASDSQ</sequence>
<dbReference type="Proteomes" id="UP001377830">
    <property type="component" value="Chromosome"/>
</dbReference>
<dbReference type="KEGG" id="parl:PEC302110_29770"/>
<organism evidence="1 2">
    <name type="scientific">Pectobacterium araliae</name>
    <dbReference type="NCBI Taxonomy" id="3073862"/>
    <lineage>
        <taxon>Bacteria</taxon>
        <taxon>Pseudomonadati</taxon>
        <taxon>Pseudomonadota</taxon>
        <taxon>Gammaproteobacteria</taxon>
        <taxon>Enterobacterales</taxon>
        <taxon>Pectobacteriaceae</taxon>
        <taxon>Pectobacterium</taxon>
    </lineage>
</organism>
<protein>
    <submittedName>
        <fullName evidence="1">Uncharacterized protein</fullName>
    </submittedName>
</protein>
<gene>
    <name evidence="1" type="ORF">PEC302110_29770</name>
</gene>
<name>A0AAN0KC98_9GAMM</name>
<accession>A0AAN0KC98</accession>
<keyword evidence="2" id="KW-1185">Reference proteome</keyword>
<evidence type="ECO:0000313" key="2">
    <source>
        <dbReference type="Proteomes" id="UP001377830"/>
    </source>
</evidence>
<reference evidence="2" key="1">
    <citation type="journal article" date="2024" name="Int. J. Syst. Evol. Microbiol.">
        <title>Pectobacterium araliae sp. nov., a pathogen causing bacterial soft rot of Japanese angelica tree in Japan.</title>
        <authorList>
            <person name="Sawada H."/>
            <person name="Someya N."/>
            <person name="Morohoshi T."/>
            <person name="Ono M."/>
            <person name="Satou M."/>
        </authorList>
    </citation>
    <scope>NUCLEOTIDE SEQUENCE [LARGE SCALE GENOMIC DNA]</scope>
    <source>
        <strain evidence="2">MAFF 302110</strain>
    </source>
</reference>
<evidence type="ECO:0000313" key="1">
    <source>
        <dbReference type="EMBL" id="BES85880.1"/>
    </source>
</evidence>